<dbReference type="STRING" id="71784.A0A1Y2BL08"/>
<feature type="compositionally biased region" description="Basic and acidic residues" evidence="1">
    <location>
        <begin position="275"/>
        <end position="284"/>
    </location>
</feature>
<reference evidence="4 5" key="1">
    <citation type="submission" date="2016-07" db="EMBL/GenBank/DDBJ databases">
        <title>Pervasive Adenine N6-methylation of Active Genes in Fungi.</title>
        <authorList>
            <consortium name="DOE Joint Genome Institute"/>
            <person name="Mondo S.J."/>
            <person name="Dannebaum R.O."/>
            <person name="Kuo R.C."/>
            <person name="Labutti K."/>
            <person name="Haridas S."/>
            <person name="Kuo A."/>
            <person name="Salamov A."/>
            <person name="Ahrendt S.R."/>
            <person name="Lipzen A."/>
            <person name="Sullivan W."/>
            <person name="Andreopoulos W.B."/>
            <person name="Clum A."/>
            <person name="Lindquist E."/>
            <person name="Daum C."/>
            <person name="Ramamoorthy G.K."/>
            <person name="Gryganskyi A."/>
            <person name="Culley D."/>
            <person name="Magnuson J.K."/>
            <person name="James T.Y."/>
            <person name="O'Malley M.A."/>
            <person name="Stajich J.E."/>
            <person name="Spatafora J.W."/>
            <person name="Visel A."/>
            <person name="Grigoriev I.V."/>
        </authorList>
    </citation>
    <scope>NUCLEOTIDE SEQUENCE [LARGE SCALE GENOMIC DNA]</scope>
    <source>
        <strain evidence="4 5">68-887.2</strain>
    </source>
</reference>
<gene>
    <name evidence="4" type="ORF">BCR39DRAFT_490262</name>
</gene>
<dbReference type="SMART" id="SM00443">
    <property type="entry name" value="G_patch"/>
    <property type="match status" value="1"/>
</dbReference>
<evidence type="ECO:0000259" key="2">
    <source>
        <dbReference type="PROSITE" id="PS50006"/>
    </source>
</evidence>
<evidence type="ECO:0000259" key="3">
    <source>
        <dbReference type="PROSITE" id="PS50174"/>
    </source>
</evidence>
<feature type="region of interest" description="Disordered" evidence="1">
    <location>
        <begin position="384"/>
        <end position="418"/>
    </location>
</feature>
<evidence type="ECO:0000313" key="4">
    <source>
        <dbReference type="EMBL" id="ORY34775.1"/>
    </source>
</evidence>
<feature type="domain" description="FHA" evidence="2">
    <location>
        <begin position="141"/>
        <end position="194"/>
    </location>
</feature>
<dbReference type="Proteomes" id="UP000193986">
    <property type="component" value="Unassembled WGS sequence"/>
</dbReference>
<proteinExistence type="predicted"/>
<dbReference type="PANTHER" id="PTHR23106">
    <property type="entry name" value="ANGIOGENIC FACTOR WITH G PATCH AND FHA DOMAINS 1"/>
    <property type="match status" value="1"/>
</dbReference>
<dbReference type="InterPro" id="IPR000253">
    <property type="entry name" value="FHA_dom"/>
</dbReference>
<dbReference type="GO" id="GO:0003676">
    <property type="term" value="F:nucleic acid binding"/>
    <property type="evidence" value="ECO:0007669"/>
    <property type="project" value="InterPro"/>
</dbReference>
<dbReference type="InParanoid" id="A0A1Y2BL08"/>
<feature type="region of interest" description="Disordered" evidence="1">
    <location>
        <begin position="82"/>
        <end position="105"/>
    </location>
</feature>
<name>A0A1Y2BL08_9TREE</name>
<dbReference type="InterPro" id="IPR000467">
    <property type="entry name" value="G_patch_dom"/>
</dbReference>
<feature type="region of interest" description="Disordered" evidence="1">
    <location>
        <begin position="270"/>
        <end position="343"/>
    </location>
</feature>
<dbReference type="EMBL" id="MCFC01000002">
    <property type="protein sequence ID" value="ORY34775.1"/>
    <property type="molecule type" value="Genomic_DNA"/>
</dbReference>
<sequence>MANPHDSWIYDAANQVYYHSASNTYAIPDPYTGQWSYQPAAAFHHASTSQSGANDREEGEVEEDVGWGALMEPEQLNAVLKQSGPEKHPAYGGSRKLSSVHREPTPIPATTSDLILRLVVAESSVLTPGFIAIIDARDGGVQIGRDRCEKGGSARVRLKEMPVSKTHAVVYRNSAEDAEGWRVVDLGSTHGTFVAAPDEESKRLSEGKTSSLPHPLVHLAKLTIGSTTFIAHDHPSWPCEECQITSTNQIELDDGTVKISDAFESDVIQQTVAMDSKERRENRESKRKREMAHLRDSLLNGHSGQKGDGKYQDRAAMRRKLHPPSPPPRATEPIRGETFDTPTPPPSVPTVGMAMLANQGWTPGTGLGKNGEGRAEPVQVEMRTEKRGLGADGSKAVVDAGPGDWRQRGKQRRYQEYA</sequence>
<dbReference type="PROSITE" id="PS50006">
    <property type="entry name" value="FHA_DOMAIN"/>
    <property type="match status" value="1"/>
</dbReference>
<dbReference type="InterPro" id="IPR008984">
    <property type="entry name" value="SMAD_FHA_dom_sf"/>
</dbReference>
<dbReference type="AlphaFoldDB" id="A0A1Y2BL08"/>
<feature type="compositionally biased region" description="Basic and acidic residues" evidence="1">
    <location>
        <begin position="305"/>
        <end position="316"/>
    </location>
</feature>
<organism evidence="4 5">
    <name type="scientific">Naematelia encephala</name>
    <dbReference type="NCBI Taxonomy" id="71784"/>
    <lineage>
        <taxon>Eukaryota</taxon>
        <taxon>Fungi</taxon>
        <taxon>Dikarya</taxon>
        <taxon>Basidiomycota</taxon>
        <taxon>Agaricomycotina</taxon>
        <taxon>Tremellomycetes</taxon>
        <taxon>Tremellales</taxon>
        <taxon>Naemateliaceae</taxon>
        <taxon>Naematelia</taxon>
    </lineage>
</organism>
<comment type="caution">
    <text evidence="4">The sequence shown here is derived from an EMBL/GenBank/DDBJ whole genome shotgun (WGS) entry which is preliminary data.</text>
</comment>
<dbReference type="InterPro" id="IPR053027">
    <property type="entry name" value="AGGF1"/>
</dbReference>
<evidence type="ECO:0008006" key="6">
    <source>
        <dbReference type="Google" id="ProtNLM"/>
    </source>
</evidence>
<dbReference type="PANTHER" id="PTHR23106:SF24">
    <property type="entry name" value="ANGIOGENIC FACTOR WITH G PATCH AND FHA DOMAINS 1"/>
    <property type="match status" value="1"/>
</dbReference>
<dbReference type="Pfam" id="PF00498">
    <property type="entry name" value="FHA"/>
    <property type="match status" value="1"/>
</dbReference>
<accession>A0A1Y2BL08</accession>
<dbReference type="SUPFAM" id="SSF49879">
    <property type="entry name" value="SMAD/FHA domain"/>
    <property type="match status" value="1"/>
</dbReference>
<protein>
    <recommendedName>
        <fullName evidence="6">SMAD/FHA domain-containing protein</fullName>
    </recommendedName>
</protein>
<evidence type="ECO:0000256" key="1">
    <source>
        <dbReference type="SAM" id="MobiDB-lite"/>
    </source>
</evidence>
<dbReference type="Gene3D" id="2.60.200.20">
    <property type="match status" value="1"/>
</dbReference>
<dbReference type="Pfam" id="PF01585">
    <property type="entry name" value="G-patch"/>
    <property type="match status" value="1"/>
</dbReference>
<feature type="domain" description="G-patch" evidence="3">
    <location>
        <begin position="348"/>
        <end position="394"/>
    </location>
</feature>
<dbReference type="OrthoDB" id="21470at2759"/>
<evidence type="ECO:0000313" key="5">
    <source>
        <dbReference type="Proteomes" id="UP000193986"/>
    </source>
</evidence>
<keyword evidence="5" id="KW-1185">Reference proteome</keyword>
<dbReference type="PROSITE" id="PS50174">
    <property type="entry name" value="G_PATCH"/>
    <property type="match status" value="1"/>
</dbReference>